<accession>A0ABY8UPC3</accession>
<reference evidence="7 8" key="1">
    <citation type="submission" date="2023-05" db="EMBL/GenBank/DDBJ databases">
        <title>A 100% complete, gapless, phased diploid assembly of the Scenedesmus obliquus UTEX 3031 genome.</title>
        <authorList>
            <person name="Biondi T.C."/>
            <person name="Hanschen E.R."/>
            <person name="Kwon T."/>
            <person name="Eng W."/>
            <person name="Kruse C.P.S."/>
            <person name="Koehler S.I."/>
            <person name="Kunde Y."/>
            <person name="Gleasner C.D."/>
            <person name="You Mak K.T."/>
            <person name="Polle J."/>
            <person name="Hovde B.T."/>
            <person name="Starkenburg S.R."/>
        </authorList>
    </citation>
    <scope>NUCLEOTIDE SEQUENCE [LARGE SCALE GENOMIC DNA]</scope>
    <source>
        <strain evidence="7 8">DOE0152z</strain>
    </source>
</reference>
<dbReference type="Gene3D" id="6.10.140.2220">
    <property type="match status" value="1"/>
</dbReference>
<keyword evidence="2 4" id="KW-0863">Zinc-finger</keyword>
<dbReference type="Proteomes" id="UP001244341">
    <property type="component" value="Chromosome 15b"/>
</dbReference>
<feature type="domain" description="MYND-type" evidence="6">
    <location>
        <begin position="210"/>
        <end position="259"/>
    </location>
</feature>
<dbReference type="Pfam" id="PF01753">
    <property type="entry name" value="zf-MYND"/>
    <property type="match status" value="1"/>
</dbReference>
<protein>
    <recommendedName>
        <fullName evidence="6">MYND-type domain-containing protein</fullName>
    </recommendedName>
</protein>
<evidence type="ECO:0000256" key="3">
    <source>
        <dbReference type="ARBA" id="ARBA00022833"/>
    </source>
</evidence>
<gene>
    <name evidence="7" type="ORF">OEZ85_000952</name>
</gene>
<keyword evidence="3" id="KW-0862">Zinc</keyword>
<proteinExistence type="predicted"/>
<evidence type="ECO:0000259" key="6">
    <source>
        <dbReference type="PROSITE" id="PS50865"/>
    </source>
</evidence>
<sequence length="368" mass="36989">MASSGRDISNACIEAVEKLVTGAAASQRGVKPGDMFDRVFAAGFEASGRDLRGAVEALVAAAGDAAKHVSIISECVILCFVPGSSSATAISGARSHARATYKAVQQMRQRLQGLRDDASVISSTLLHALRLCAVLRRDGAPAAAAIPSSSSSSSSGDGEHVRCRAEFAAAASCEQLWAVLCSYGALQQLPQEALQLSEQLLAGLPVDWCCNNPGCSNSDGPSERALVADESCVCAGCRTARYCSSACQQAHQAQHRPVCGALAAAAPVPSPAAASLIAWVAAAVDAGQGTTGQVPGAPGGIAAGLAAAALAAATLAAAWSYSSILSSVTAASGLKQRAKHLGSKTAAQHRGSKDNTGSAALHPTAVSL</sequence>
<evidence type="ECO:0000313" key="8">
    <source>
        <dbReference type="Proteomes" id="UP001244341"/>
    </source>
</evidence>
<keyword evidence="1" id="KW-0479">Metal-binding</keyword>
<evidence type="ECO:0000256" key="4">
    <source>
        <dbReference type="PROSITE-ProRule" id="PRU00134"/>
    </source>
</evidence>
<name>A0ABY8UPC3_TETOB</name>
<dbReference type="EMBL" id="CP126222">
    <property type="protein sequence ID" value="WIA22508.1"/>
    <property type="molecule type" value="Genomic_DNA"/>
</dbReference>
<evidence type="ECO:0000313" key="7">
    <source>
        <dbReference type="EMBL" id="WIA22508.1"/>
    </source>
</evidence>
<evidence type="ECO:0000256" key="5">
    <source>
        <dbReference type="SAM" id="MobiDB-lite"/>
    </source>
</evidence>
<keyword evidence="8" id="KW-1185">Reference proteome</keyword>
<evidence type="ECO:0000256" key="2">
    <source>
        <dbReference type="ARBA" id="ARBA00022771"/>
    </source>
</evidence>
<feature type="region of interest" description="Disordered" evidence="5">
    <location>
        <begin position="340"/>
        <end position="368"/>
    </location>
</feature>
<dbReference type="PROSITE" id="PS50865">
    <property type="entry name" value="ZF_MYND_2"/>
    <property type="match status" value="1"/>
</dbReference>
<dbReference type="InterPro" id="IPR002893">
    <property type="entry name" value="Znf_MYND"/>
</dbReference>
<dbReference type="SUPFAM" id="SSF144232">
    <property type="entry name" value="HIT/MYND zinc finger-like"/>
    <property type="match status" value="1"/>
</dbReference>
<organism evidence="7 8">
    <name type="scientific">Tetradesmus obliquus</name>
    <name type="common">Green alga</name>
    <name type="synonym">Acutodesmus obliquus</name>
    <dbReference type="NCBI Taxonomy" id="3088"/>
    <lineage>
        <taxon>Eukaryota</taxon>
        <taxon>Viridiplantae</taxon>
        <taxon>Chlorophyta</taxon>
        <taxon>core chlorophytes</taxon>
        <taxon>Chlorophyceae</taxon>
        <taxon>CS clade</taxon>
        <taxon>Sphaeropleales</taxon>
        <taxon>Scenedesmaceae</taxon>
        <taxon>Tetradesmus</taxon>
    </lineage>
</organism>
<evidence type="ECO:0000256" key="1">
    <source>
        <dbReference type="ARBA" id="ARBA00022723"/>
    </source>
</evidence>